<proteinExistence type="predicted"/>
<sequence length="240" mass="26116">MNTVKLQFSDGRSDVTGVENVNAVLRSVGVRASTLPTPEEAGPILKASRTRAISEEEQRRLIAIFSLNRAELLEQIRLAGRTPEVHRGGYLSTVEGDTPPYPKVYDMQALTPELRAWVLNRYGRLHVNTSDNGAGIDEVMTVVSGGPFTWVFVLPDGVLARLTVAPIEPDGPAVRLSYPGLGMHAGYMDPSHGLIVAYAHGPETFAIRFGEPGIPHAELLNTNAWVDFSGDIPRLLDKAH</sequence>
<dbReference type="Proteomes" id="UP001143674">
    <property type="component" value="Unassembled WGS sequence"/>
</dbReference>
<comment type="caution">
    <text evidence="1">The sequence shown here is derived from an EMBL/GenBank/DDBJ whole genome shotgun (WGS) entry which is preliminary data.</text>
</comment>
<name>A0AAE3ND74_RALSL</name>
<organism evidence="1 2">
    <name type="scientific">Ralstonia solanacearum</name>
    <name type="common">Pseudomonas solanacearum</name>
    <dbReference type="NCBI Taxonomy" id="305"/>
    <lineage>
        <taxon>Bacteria</taxon>
        <taxon>Pseudomonadati</taxon>
        <taxon>Pseudomonadota</taxon>
        <taxon>Betaproteobacteria</taxon>
        <taxon>Burkholderiales</taxon>
        <taxon>Burkholderiaceae</taxon>
        <taxon>Ralstonia</taxon>
        <taxon>Ralstonia solanacearum species complex</taxon>
    </lineage>
</organism>
<protein>
    <submittedName>
        <fullName evidence="1">Uncharacterized protein</fullName>
    </submittedName>
</protein>
<dbReference type="RefSeq" id="WP_184851781.1">
    <property type="nucleotide sequence ID" value="NZ_JABZEH010000002.1"/>
</dbReference>
<reference evidence="1" key="1">
    <citation type="submission" date="2021-09" db="EMBL/GenBank/DDBJ databases">
        <title>Genomic analysis of Ralstonia spp.</title>
        <authorList>
            <person name="Aburjaile F."/>
            <person name="Ariute J.C."/>
            <person name="Pais A.K.L."/>
            <person name="Albuquerque G.M.R."/>
            <person name="Silva A.M.F."/>
            <person name="Brenig B."/>
            <person name="Azevedo V."/>
            <person name="Matiuzzi M."/>
            <person name="Ramos R."/>
            <person name="Goes-Neto A."/>
            <person name="Soares S."/>
            <person name="Iseppon A.M.B."/>
            <person name="Souza E."/>
            <person name="Gama M."/>
        </authorList>
    </citation>
    <scope>NUCLEOTIDE SEQUENCE</scope>
    <source>
        <strain evidence="1">B4</strain>
    </source>
</reference>
<evidence type="ECO:0000313" key="2">
    <source>
        <dbReference type="Proteomes" id="UP001143674"/>
    </source>
</evidence>
<dbReference type="AlphaFoldDB" id="A0AAE3ND74"/>
<evidence type="ECO:0000313" key="1">
    <source>
        <dbReference type="EMBL" id="MDB0520135.1"/>
    </source>
</evidence>
<accession>A0AAE3ND74</accession>
<gene>
    <name evidence="1" type="ORF">LBW55_00700</name>
</gene>
<dbReference type="EMBL" id="JAIVEX010000001">
    <property type="protein sequence ID" value="MDB0520135.1"/>
    <property type="molecule type" value="Genomic_DNA"/>
</dbReference>